<dbReference type="InterPro" id="IPR029044">
    <property type="entry name" value="Nucleotide-diphossugar_trans"/>
</dbReference>
<feature type="domain" description="Nucleotidyl transferase" evidence="1">
    <location>
        <begin position="7"/>
        <end position="268"/>
    </location>
</feature>
<organism evidence="2 3">
    <name type="scientific">Christiangramia sabulilitoris</name>
    <dbReference type="NCBI Taxonomy" id="2583991"/>
    <lineage>
        <taxon>Bacteria</taxon>
        <taxon>Pseudomonadati</taxon>
        <taxon>Bacteroidota</taxon>
        <taxon>Flavobacteriia</taxon>
        <taxon>Flavobacteriales</taxon>
        <taxon>Flavobacteriaceae</taxon>
        <taxon>Christiangramia</taxon>
    </lineage>
</organism>
<dbReference type="InterPro" id="IPR005835">
    <property type="entry name" value="NTP_transferase_dom"/>
</dbReference>
<dbReference type="RefSeq" id="WP_143411472.1">
    <property type="nucleotide sequence ID" value="NZ_VHSF01000003.1"/>
</dbReference>
<evidence type="ECO:0000313" key="3">
    <source>
        <dbReference type="Proteomes" id="UP000315131"/>
    </source>
</evidence>
<dbReference type="InterPro" id="IPR049577">
    <property type="entry name" value="GMPP_N"/>
</dbReference>
<dbReference type="SUPFAM" id="SSF159283">
    <property type="entry name" value="Guanosine diphospho-D-mannose pyrophosphorylase/mannose-6-phosphate isomerase linker domain"/>
    <property type="match status" value="1"/>
</dbReference>
<dbReference type="Pfam" id="PF00483">
    <property type="entry name" value="NTP_transferase"/>
    <property type="match status" value="1"/>
</dbReference>
<dbReference type="PANTHER" id="PTHR46390:SF1">
    <property type="entry name" value="MANNOSE-1-PHOSPHATE GUANYLYLTRANSFERASE"/>
    <property type="match status" value="1"/>
</dbReference>
<dbReference type="CDD" id="cd02509">
    <property type="entry name" value="GDP-M1P_Guanylyltransferase"/>
    <property type="match status" value="1"/>
</dbReference>
<dbReference type="SUPFAM" id="SSF53448">
    <property type="entry name" value="Nucleotide-diphospho-sugar transferases"/>
    <property type="match status" value="1"/>
</dbReference>
<name>A0A550I002_9FLAO</name>
<evidence type="ECO:0000259" key="1">
    <source>
        <dbReference type="Pfam" id="PF00483"/>
    </source>
</evidence>
<sequence>MSEIIHVLLTGGVGSRLWPLSRKSRPKQYIDLFGGYSLFELSVKRNFSLTTKLNVVGNADNNELSEKSLSKLGMFDYTNIVEATPRNTAPAIAFAAFTAQPEDILLVTPADHIIKEGPEYTLAVEQAIALAEQDNIVTFGIQPTRPETGYGYIEYSDNNVLSFREKPNAATAQNFLDKGAFLWNSGMFCFKARVFLEELQKYAPQVYTISLSAWEEAKDGRLETLSSLEIPAISVDYAVMEKSAKMKVVPSAFEWSDMGSFEAIYNYLRELGHPVDLEGNMVIGCEKFTAFVGMKNSIFVCTDDANLVLQKEVSQDVKHIYQKLEHEQSLLIK</sequence>
<dbReference type="Gene3D" id="3.90.550.10">
    <property type="entry name" value="Spore Coat Polysaccharide Biosynthesis Protein SpsA, Chain A"/>
    <property type="match status" value="1"/>
</dbReference>
<dbReference type="OrthoDB" id="9806359at2"/>
<dbReference type="PANTHER" id="PTHR46390">
    <property type="entry name" value="MANNOSE-1-PHOSPHATE GUANYLYLTRANSFERASE"/>
    <property type="match status" value="1"/>
</dbReference>
<comment type="caution">
    <text evidence="2">The sequence shown here is derived from an EMBL/GenBank/DDBJ whole genome shotgun (WGS) entry which is preliminary data.</text>
</comment>
<reference evidence="2 3" key="1">
    <citation type="submission" date="2019-06" db="EMBL/GenBank/DDBJ databases">
        <title>Gramella sabulilitoris sp. nov., isolated from a marine sand.</title>
        <authorList>
            <person name="Yoon J.-H."/>
        </authorList>
    </citation>
    <scope>NUCLEOTIDE SEQUENCE [LARGE SCALE GENOMIC DNA]</scope>
    <source>
        <strain evidence="2 3">HSMS-1</strain>
    </source>
</reference>
<dbReference type="EMBL" id="VHSF01000003">
    <property type="protein sequence ID" value="TRO64275.1"/>
    <property type="molecule type" value="Genomic_DNA"/>
</dbReference>
<keyword evidence="3" id="KW-1185">Reference proteome</keyword>
<accession>A0A550I002</accession>
<gene>
    <name evidence="2" type="ORF">FGM01_12330</name>
</gene>
<protein>
    <submittedName>
        <fullName evidence="2">Mannose-1-phosphate guanylyltransferase</fullName>
    </submittedName>
</protein>
<dbReference type="InterPro" id="IPR051161">
    <property type="entry name" value="Mannose-6P_isomerase_type2"/>
</dbReference>
<dbReference type="GO" id="GO:0004475">
    <property type="term" value="F:mannose-1-phosphate guanylyltransferase (GTP) activity"/>
    <property type="evidence" value="ECO:0007669"/>
    <property type="project" value="InterPro"/>
</dbReference>
<dbReference type="Proteomes" id="UP000315131">
    <property type="component" value="Unassembled WGS sequence"/>
</dbReference>
<keyword evidence="2" id="KW-0808">Transferase</keyword>
<proteinExistence type="predicted"/>
<dbReference type="GO" id="GO:0009298">
    <property type="term" value="P:GDP-mannose biosynthetic process"/>
    <property type="evidence" value="ECO:0007669"/>
    <property type="project" value="TreeGrafter"/>
</dbReference>
<dbReference type="AlphaFoldDB" id="A0A550I002"/>
<keyword evidence="2" id="KW-0548">Nucleotidyltransferase</keyword>
<evidence type="ECO:0000313" key="2">
    <source>
        <dbReference type="EMBL" id="TRO64275.1"/>
    </source>
</evidence>